<keyword evidence="3" id="KW-1185">Reference proteome</keyword>
<accession>A0A192GYW3</accession>
<dbReference type="GeneID" id="42981091"/>
<evidence type="ECO:0000259" key="1">
    <source>
        <dbReference type="Pfam" id="PF04991"/>
    </source>
</evidence>
<gene>
    <name evidence="2" type="ORF">AYR53_02420</name>
</gene>
<sequence>MLDLKLLHQRELNLLRQIIDICEEENIDYWLSGGSLLGAVKYHGIIPWDDDVDVAMKRPEYDRFIAAATNRFNADGQYGIINDHLDPDYGVTWSKVIDKETEIKEDFTFSSQTVFVDIIPFDKLANNSLLRLWDKYAFHLIDQIVRERYYHIYHSWFGKIAYAPIHFVTRWFSLKSLKQIRYRVMTRRQNNQAATVTNYASWYWFGREWASAEEVQAVRPTKFSGLQAKIPVGTTTILERMYGDITKTPAASEQYPSHVKSFHVVPANGKQKSCTSERTKMTPEQIAILAHN</sequence>
<dbReference type="PANTHER" id="PTHR43404">
    <property type="entry name" value="LIPOPOLYSACCHARIDE CHOLINEPHOSPHOTRANSFERASE LICD"/>
    <property type="match status" value="1"/>
</dbReference>
<dbReference type="InterPro" id="IPR052942">
    <property type="entry name" value="LPS_cholinephosphotransferase"/>
</dbReference>
<proteinExistence type="predicted"/>
<dbReference type="STRING" id="375175.AYR53_02420"/>
<evidence type="ECO:0000313" key="3">
    <source>
        <dbReference type="Proteomes" id="UP000078582"/>
    </source>
</evidence>
<protein>
    <recommendedName>
        <fullName evidence="1">LicD/FKTN/FKRP nucleotidyltransferase domain-containing protein</fullName>
    </recommendedName>
</protein>
<dbReference type="PANTHER" id="PTHR43404:SF2">
    <property type="entry name" value="LIPOPOLYSACCHARIDE CHOLINEPHOSPHOTRANSFERASE LICD"/>
    <property type="match status" value="1"/>
</dbReference>
<organism evidence="2 3">
    <name type="scientific">Loigolactobacillus backii</name>
    <dbReference type="NCBI Taxonomy" id="375175"/>
    <lineage>
        <taxon>Bacteria</taxon>
        <taxon>Bacillati</taxon>
        <taxon>Bacillota</taxon>
        <taxon>Bacilli</taxon>
        <taxon>Lactobacillales</taxon>
        <taxon>Lactobacillaceae</taxon>
        <taxon>Loigolactobacillus</taxon>
    </lineage>
</organism>
<dbReference type="AlphaFoldDB" id="A0A192GYW3"/>
<dbReference type="Pfam" id="PF04991">
    <property type="entry name" value="LicD"/>
    <property type="match status" value="1"/>
</dbReference>
<dbReference type="OrthoDB" id="9786100at2"/>
<dbReference type="InterPro" id="IPR007074">
    <property type="entry name" value="LicD/FKTN/FKRP_NTP_transf"/>
</dbReference>
<dbReference type="EMBL" id="CP014873">
    <property type="protein sequence ID" value="ANK61719.1"/>
    <property type="molecule type" value="Genomic_DNA"/>
</dbReference>
<reference evidence="2 3" key="1">
    <citation type="submission" date="2016-03" db="EMBL/GenBank/DDBJ databases">
        <title>Pediococcus and Lactobacillus from brewery environment - whole genome sequencing and assembly.</title>
        <authorList>
            <person name="Behr J."/>
            <person name="Geissler A.J."/>
            <person name="Vogel R.F."/>
        </authorList>
    </citation>
    <scope>NUCLEOTIDE SEQUENCE [LARGE SCALE GENOMIC DNA]</scope>
    <source>
        <strain evidence="2 3">TMW 1.1989</strain>
    </source>
</reference>
<name>A0A192GYW3_9LACO</name>
<evidence type="ECO:0000313" key="2">
    <source>
        <dbReference type="EMBL" id="ANK61719.1"/>
    </source>
</evidence>
<dbReference type="RefSeq" id="WP_068279575.1">
    <property type="nucleotide sequence ID" value="NZ_CP014873.1"/>
</dbReference>
<dbReference type="Proteomes" id="UP000078582">
    <property type="component" value="Chromosome"/>
</dbReference>
<feature type="domain" description="LicD/FKTN/FKRP nucleotidyltransferase" evidence="1">
    <location>
        <begin position="22"/>
        <end position="243"/>
    </location>
</feature>
<dbReference type="GO" id="GO:0009100">
    <property type="term" value="P:glycoprotein metabolic process"/>
    <property type="evidence" value="ECO:0007669"/>
    <property type="project" value="UniProtKB-ARBA"/>
</dbReference>